<dbReference type="AlphaFoldDB" id="A0A835W4Q7"/>
<accession>A0A835W4Q7</accession>
<dbReference type="OrthoDB" id="550575at2759"/>
<comment type="caution">
    <text evidence="2">The sequence shown here is derived from an EMBL/GenBank/DDBJ whole genome shotgun (WGS) entry which is preliminary data.</text>
</comment>
<dbReference type="Proteomes" id="UP000650467">
    <property type="component" value="Unassembled WGS sequence"/>
</dbReference>
<dbReference type="InterPro" id="IPR001611">
    <property type="entry name" value="Leu-rich_rpt"/>
</dbReference>
<dbReference type="Pfam" id="PF13516">
    <property type="entry name" value="LRR_6"/>
    <property type="match status" value="2"/>
</dbReference>
<evidence type="ECO:0000313" key="3">
    <source>
        <dbReference type="Proteomes" id="UP000650467"/>
    </source>
</evidence>
<reference evidence="2" key="1">
    <citation type="journal article" date="2020" name="bioRxiv">
        <title>Comparative genomics of Chlamydomonas.</title>
        <authorList>
            <person name="Craig R.J."/>
            <person name="Hasan A.R."/>
            <person name="Ness R.W."/>
            <person name="Keightley P.D."/>
        </authorList>
    </citation>
    <scope>NUCLEOTIDE SEQUENCE</scope>
    <source>
        <strain evidence="2">SAG 7.73</strain>
    </source>
</reference>
<dbReference type="SUPFAM" id="SSF52047">
    <property type="entry name" value="RNI-like"/>
    <property type="match status" value="1"/>
</dbReference>
<protein>
    <submittedName>
        <fullName evidence="2">Uncharacterized protein</fullName>
    </submittedName>
</protein>
<evidence type="ECO:0000256" key="1">
    <source>
        <dbReference type="ARBA" id="ARBA00004430"/>
    </source>
</evidence>
<dbReference type="GO" id="GO:0005930">
    <property type="term" value="C:axoneme"/>
    <property type="evidence" value="ECO:0007669"/>
    <property type="project" value="UniProtKB-SubCell"/>
</dbReference>
<name>A0A835W4Q7_CHLIN</name>
<comment type="subcellular location">
    <subcellularLocation>
        <location evidence="1">Cytoplasm</location>
        <location evidence="1">Cytoskeleton</location>
        <location evidence="1">Cilium axoneme</location>
    </subcellularLocation>
</comment>
<dbReference type="InterPro" id="IPR032675">
    <property type="entry name" value="LRR_dom_sf"/>
</dbReference>
<dbReference type="EMBL" id="JAEHOC010000008">
    <property type="protein sequence ID" value="KAG2439300.1"/>
    <property type="molecule type" value="Genomic_DNA"/>
</dbReference>
<evidence type="ECO:0000313" key="2">
    <source>
        <dbReference type="EMBL" id="KAG2439300.1"/>
    </source>
</evidence>
<sequence length="153" mass="16282">MARCGVQTLCSGALTQLRELSLRSAGDIGDGAALSAPGALPSLTSLDLSWCHSVRGDAIAACAGRLQRLTLHGCELVDSTVCRDLRALVELDVAFTRVCDVGLMALAAYSSNLRRLVLASRSDNLWTTGNWSEGGLGEFRRLRPEVEVVFASC</sequence>
<keyword evidence="3" id="KW-1185">Reference proteome</keyword>
<gene>
    <name evidence="2" type="ORF">HXX76_004659</name>
</gene>
<organism evidence="2 3">
    <name type="scientific">Chlamydomonas incerta</name>
    <dbReference type="NCBI Taxonomy" id="51695"/>
    <lineage>
        <taxon>Eukaryota</taxon>
        <taxon>Viridiplantae</taxon>
        <taxon>Chlorophyta</taxon>
        <taxon>core chlorophytes</taxon>
        <taxon>Chlorophyceae</taxon>
        <taxon>CS clade</taxon>
        <taxon>Chlamydomonadales</taxon>
        <taxon>Chlamydomonadaceae</taxon>
        <taxon>Chlamydomonas</taxon>
    </lineage>
</organism>
<dbReference type="Gene3D" id="3.80.10.10">
    <property type="entry name" value="Ribonuclease Inhibitor"/>
    <property type="match status" value="1"/>
</dbReference>
<proteinExistence type="predicted"/>